<evidence type="ECO:0000256" key="17">
    <source>
        <dbReference type="SAM" id="MobiDB-lite"/>
    </source>
</evidence>
<gene>
    <name evidence="21" type="ORF">SMAX5B_001053</name>
</gene>
<evidence type="ECO:0000256" key="3">
    <source>
        <dbReference type="ARBA" id="ARBA00004541"/>
    </source>
</evidence>
<comment type="subunit">
    <text evidence="5">Homooligomer.</text>
</comment>
<dbReference type="Gene3D" id="1.20.1510.10">
    <property type="entry name" value="Cation efflux protein transmembrane domain"/>
    <property type="match status" value="1"/>
</dbReference>
<keyword evidence="11 16" id="KW-0406">Ion transport</keyword>
<dbReference type="Pfam" id="PF01545">
    <property type="entry name" value="Cation_efflux"/>
    <property type="match status" value="1"/>
</dbReference>
<dbReference type="PANTHER" id="PTHR45755:SF4">
    <property type="entry name" value="ZINC TRANSPORTER 7"/>
    <property type="match status" value="1"/>
</dbReference>
<evidence type="ECO:0000256" key="12">
    <source>
        <dbReference type="ARBA" id="ARBA00023136"/>
    </source>
</evidence>
<keyword evidence="12 18" id="KW-0472">Membrane</keyword>
<dbReference type="SUPFAM" id="SSF48726">
    <property type="entry name" value="Immunoglobulin"/>
    <property type="match status" value="8"/>
</dbReference>
<dbReference type="GO" id="GO:0006882">
    <property type="term" value="P:intracellular zinc ion homeostasis"/>
    <property type="evidence" value="ECO:0007669"/>
    <property type="project" value="InterPro"/>
</dbReference>
<feature type="domain" description="Ig-like" evidence="20">
    <location>
        <begin position="500"/>
        <end position="592"/>
    </location>
</feature>
<dbReference type="Pfam" id="PF13895">
    <property type="entry name" value="Ig_2"/>
    <property type="match status" value="2"/>
</dbReference>
<comment type="function">
    <text evidence="16">Functions as a zinc transporter.</text>
</comment>
<feature type="chain" id="PRO_5015857763" description="Zinc transporter" evidence="19">
    <location>
        <begin position="25"/>
        <end position="1207"/>
    </location>
</feature>
<keyword evidence="8" id="KW-0862">Zinc</keyword>
<feature type="transmembrane region" description="Helical" evidence="18">
    <location>
        <begin position="931"/>
        <end position="953"/>
    </location>
</feature>
<evidence type="ECO:0000256" key="15">
    <source>
        <dbReference type="ARBA" id="ARBA00046010"/>
    </source>
</evidence>
<feature type="transmembrane region" description="Helical" evidence="18">
    <location>
        <begin position="1068"/>
        <end position="1088"/>
    </location>
</feature>
<dbReference type="InterPro" id="IPR045316">
    <property type="entry name" value="Msc2-like"/>
</dbReference>
<feature type="domain" description="Ig-like" evidence="20">
    <location>
        <begin position="218"/>
        <end position="312"/>
    </location>
</feature>
<dbReference type="InterPro" id="IPR003598">
    <property type="entry name" value="Ig_sub2"/>
</dbReference>
<feature type="transmembrane region" description="Helical" evidence="18">
    <location>
        <begin position="1094"/>
        <end position="1117"/>
    </location>
</feature>
<evidence type="ECO:0000313" key="21">
    <source>
        <dbReference type="EMBL" id="AWP10425.1"/>
    </source>
</evidence>
<dbReference type="GO" id="GO:1904257">
    <property type="term" value="P:zinc ion import into Golgi lumen"/>
    <property type="evidence" value="ECO:0007669"/>
    <property type="project" value="TreeGrafter"/>
</dbReference>
<accession>A0A2U9C1D1</accession>
<keyword evidence="10 18" id="KW-1133">Transmembrane helix</keyword>
<dbReference type="Pfam" id="PF13927">
    <property type="entry name" value="Ig_3"/>
    <property type="match status" value="2"/>
</dbReference>
<feature type="compositionally biased region" description="Gly residues" evidence="17">
    <location>
        <begin position="265"/>
        <end position="275"/>
    </location>
</feature>
<evidence type="ECO:0000256" key="11">
    <source>
        <dbReference type="ARBA" id="ARBA00023065"/>
    </source>
</evidence>
<dbReference type="InterPro" id="IPR013783">
    <property type="entry name" value="Ig-like_fold"/>
</dbReference>
<keyword evidence="8" id="KW-0864">Zinc transport</keyword>
<dbReference type="PROSITE" id="PS50835">
    <property type="entry name" value="IG_LIKE"/>
    <property type="match status" value="8"/>
</dbReference>
<feature type="transmembrane region" description="Helical" evidence="18">
    <location>
        <begin position="901"/>
        <end position="919"/>
    </location>
</feature>
<evidence type="ECO:0000313" key="22">
    <source>
        <dbReference type="Proteomes" id="UP000246464"/>
    </source>
</evidence>
<keyword evidence="22" id="KW-1185">Reference proteome</keyword>
<reference evidence="21 22" key="1">
    <citation type="submission" date="2017-12" db="EMBL/GenBank/DDBJ databases">
        <title>Integrating genomic resources of turbot (Scophthalmus maximus) in depth evaluation of genetic and physical mapping variation across individuals.</title>
        <authorList>
            <person name="Martinez P."/>
        </authorList>
    </citation>
    <scope>NUCLEOTIDE SEQUENCE [LARGE SCALE GENOMIC DNA]</scope>
</reference>
<dbReference type="SMART" id="SM00409">
    <property type="entry name" value="IG"/>
    <property type="match status" value="7"/>
</dbReference>
<dbReference type="EMBL" id="CP026254">
    <property type="protein sequence ID" value="AWP10425.1"/>
    <property type="molecule type" value="Genomic_DNA"/>
</dbReference>
<proteinExistence type="inferred from homology"/>
<evidence type="ECO:0000256" key="19">
    <source>
        <dbReference type="SAM" id="SignalP"/>
    </source>
</evidence>
<comment type="similarity">
    <text evidence="4 16">Belongs to the cation diffusion facilitator (CDF) transporter (TC 2.A.4) family. SLC30A subfamily.</text>
</comment>
<feature type="region of interest" description="Disordered" evidence="17">
    <location>
        <begin position="998"/>
        <end position="1055"/>
    </location>
</feature>
<dbReference type="InterPro" id="IPR003989">
    <property type="entry name" value="VCAM-1"/>
</dbReference>
<dbReference type="SUPFAM" id="SSF161111">
    <property type="entry name" value="Cation efflux protein transmembrane domain-like"/>
    <property type="match status" value="1"/>
</dbReference>
<feature type="signal peptide" evidence="19">
    <location>
        <begin position="1"/>
        <end position="24"/>
    </location>
</feature>
<evidence type="ECO:0000256" key="9">
    <source>
        <dbReference type="ARBA" id="ARBA00022951"/>
    </source>
</evidence>
<dbReference type="InterPro" id="IPR058533">
    <property type="entry name" value="Cation_efflux_TM"/>
</dbReference>
<name>A0A2U9C1D1_SCOMX</name>
<evidence type="ECO:0000256" key="13">
    <source>
        <dbReference type="ARBA" id="ARBA00023329"/>
    </source>
</evidence>
<feature type="domain" description="Ig-like" evidence="20">
    <location>
        <begin position="116"/>
        <end position="209"/>
    </location>
</feature>
<evidence type="ECO:0000256" key="5">
    <source>
        <dbReference type="ARBA" id="ARBA00011182"/>
    </source>
</evidence>
<evidence type="ECO:0000256" key="7">
    <source>
        <dbReference type="ARBA" id="ARBA00022692"/>
    </source>
</evidence>
<organism evidence="21 22">
    <name type="scientific">Scophthalmus maximus</name>
    <name type="common">Turbot</name>
    <name type="synonym">Psetta maxima</name>
    <dbReference type="NCBI Taxonomy" id="52904"/>
    <lineage>
        <taxon>Eukaryota</taxon>
        <taxon>Metazoa</taxon>
        <taxon>Chordata</taxon>
        <taxon>Craniata</taxon>
        <taxon>Vertebrata</taxon>
        <taxon>Euteleostomi</taxon>
        <taxon>Actinopterygii</taxon>
        <taxon>Neopterygii</taxon>
        <taxon>Teleostei</taxon>
        <taxon>Neoteleostei</taxon>
        <taxon>Acanthomorphata</taxon>
        <taxon>Carangaria</taxon>
        <taxon>Pleuronectiformes</taxon>
        <taxon>Pleuronectoidei</taxon>
        <taxon>Scophthalmidae</taxon>
        <taxon>Scophthalmus</taxon>
    </lineage>
</organism>
<dbReference type="InterPro" id="IPR002524">
    <property type="entry name" value="Cation_efflux"/>
</dbReference>
<feature type="transmembrane region" description="Helical" evidence="18">
    <location>
        <begin position="973"/>
        <end position="990"/>
    </location>
</feature>
<keyword evidence="6 16" id="KW-0813">Transport</keyword>
<sequence>MSAPCVCSSFISAVLLMSSWCVQGLRVDMFPKQPLFRLGERQQVACSVQDCPMMPSFSWSRLEDRPLTAAVTTNRTRSVMTFDPVMIEHEGALLCKVVCGGDKIQRIISVNIYSFPSAPLVRGQDQLRMGAESTLTCQVSDVYPSQLLNLTWSSRDRILQSVVGEPWSSSVRSEYRFTPQIQDSGANISCRATLNLPHLPAETRTRETTIPLNLLYAPVVTWISDSVLVMVDAPLALTCSAEGNPEPTIIWRLRSTDGRSLPQGRGQGQGQGQDQGQGHQLVFAAVSLSDAGRYECEAQNSEGNRTAAVDVTVHAPPTNTSISVGPGEDVVEGQHVTITCHSDGAPPPTLVLRREGVELHRTDPASYLLSFSFSSVQVEDSGLYQCEASNQYGAQLVSSSVRVKVHPLQLEVSRPVSAAERGSVLVLTCRASGCVRPPSLTWRRTDRDRVVLQSTQQQDRRSQLHLRDLDLRDQGCYSCEAQCDSVIRTRTTEVHVYSFPSDPVLTDPGPVPLGQQAILNCDVINVFSTNPLRIRWLSGNTTLTSESYGFSGSLQNISSVLQHRVEAEKQVLTCRAELLTEDGDVWTSRRTSVHLQVHSPPTNTSISVSPGEFVVEGQQVTVSCRSDGAPPPTLVLRREGAELHRSDTASSSLYFSLSSAHLEDSAHYQCEASNQYGAELVSSSVRVKAPPRNTSVLVLPSPVVQEGQDITVCCRTISFPPSAISLRKVTDGTKRHSETGCFLLVNVTARHSGLYQVNVTNELGYQVKLFSISVTVETCTDQYRPVHSVQTCTDLFTLFRPVQTCTDLLRPVQTSSDLYRPVQTGSDLHRLVQTCTDLDDEYKPAKLNLLLKLSGWFRSILADKTSRNLFSFLCLNLSFAFVELTYGIWSNSLGLISDSFHMFFDCTALLAGLAASVISRWRSNDSFSYGYVRAEVLAGFVNGLFLIFTAFFIFSEGVERALEPPDVHHERLLPVSVAGLLVNLVGIFVFQHGGHGHSHGDEGHGHSHSLFNGSVNHSHGGHGGHGHSHGGHGHSHGGHGGQGHSHEEPHCHDELRPTAGNKQILQGVLLHIIADTLGSIGVIISALLMQRYDLMIADPICSMLISILIGVSVVPLLKESIGILMQRTPPSLDQALPECYQRVQQLQGVYNLQEPHFWTLCTDVYIGTIKLLVAPDADTRWILSQTHHIFTQATVRQLYVQIDVAAM</sequence>
<dbReference type="InterPro" id="IPR027469">
    <property type="entry name" value="Cation_efflux_TMD_sf"/>
</dbReference>
<keyword evidence="9" id="KW-0703">Sarcoplasmic reticulum</keyword>
<feature type="region of interest" description="Disordered" evidence="17">
    <location>
        <begin position="257"/>
        <end position="277"/>
    </location>
</feature>
<dbReference type="PRINTS" id="PR01474">
    <property type="entry name" value="VCAM1"/>
</dbReference>
<evidence type="ECO:0000256" key="4">
    <source>
        <dbReference type="ARBA" id="ARBA00008873"/>
    </source>
</evidence>
<comment type="catalytic activity">
    <reaction evidence="14">
        <text>Zn(2+)(in) = Zn(2+)(out)</text>
        <dbReference type="Rhea" id="RHEA:29351"/>
        <dbReference type="ChEBI" id="CHEBI:29105"/>
    </reaction>
</comment>
<feature type="compositionally biased region" description="Basic and acidic residues" evidence="17">
    <location>
        <begin position="1044"/>
        <end position="1055"/>
    </location>
</feature>
<dbReference type="Gene3D" id="2.60.40.10">
    <property type="entry name" value="Immunoglobulins"/>
    <property type="match status" value="8"/>
</dbReference>
<dbReference type="GO" id="GO:0016529">
    <property type="term" value="C:sarcoplasmic reticulum"/>
    <property type="evidence" value="ECO:0007669"/>
    <property type="project" value="UniProtKB-SubCell"/>
</dbReference>
<evidence type="ECO:0000256" key="16">
    <source>
        <dbReference type="RuleBase" id="RU369017"/>
    </source>
</evidence>
<dbReference type="InterPro" id="IPR007110">
    <property type="entry name" value="Ig-like_dom"/>
</dbReference>
<evidence type="ECO:0000256" key="2">
    <source>
        <dbReference type="ARBA" id="ARBA00004369"/>
    </source>
</evidence>
<dbReference type="Proteomes" id="UP000246464">
    <property type="component" value="Chromosome 12"/>
</dbReference>
<feature type="domain" description="Ig-like" evidence="20">
    <location>
        <begin position="601"/>
        <end position="688"/>
    </location>
</feature>
<dbReference type="AlphaFoldDB" id="A0A2U9C1D1"/>
<dbReference type="PANTHER" id="PTHR45755">
    <property type="match status" value="1"/>
</dbReference>
<keyword evidence="7 18" id="KW-0812">Transmembrane</keyword>
<evidence type="ECO:0000259" key="20">
    <source>
        <dbReference type="PROSITE" id="PS50835"/>
    </source>
</evidence>
<feature type="domain" description="Ig-like" evidence="20">
    <location>
        <begin position="39"/>
        <end position="109"/>
    </location>
</feature>
<dbReference type="GO" id="GO:0005385">
    <property type="term" value="F:zinc ion transmembrane transporter activity"/>
    <property type="evidence" value="ECO:0007669"/>
    <property type="project" value="UniProtKB-UniRule"/>
</dbReference>
<dbReference type="CDD" id="cd00096">
    <property type="entry name" value="Ig"/>
    <property type="match status" value="1"/>
</dbReference>
<evidence type="ECO:0000256" key="1">
    <source>
        <dbReference type="ARBA" id="ARBA00004141"/>
    </source>
</evidence>
<dbReference type="SMART" id="SM00408">
    <property type="entry name" value="IGc2"/>
    <property type="match status" value="5"/>
</dbReference>
<feature type="domain" description="Ig-like" evidence="20">
    <location>
        <begin position="317"/>
        <end position="404"/>
    </location>
</feature>
<evidence type="ECO:0000256" key="14">
    <source>
        <dbReference type="ARBA" id="ARBA00034634"/>
    </source>
</evidence>
<dbReference type="GO" id="GO:0005794">
    <property type="term" value="C:Golgi apparatus"/>
    <property type="evidence" value="ECO:0007669"/>
    <property type="project" value="UniProtKB-SubCell"/>
</dbReference>
<evidence type="ECO:0000256" key="8">
    <source>
        <dbReference type="ARBA" id="ARBA00022906"/>
    </source>
</evidence>
<dbReference type="InterPro" id="IPR036179">
    <property type="entry name" value="Ig-like_dom_sf"/>
</dbReference>
<evidence type="ECO:0000256" key="18">
    <source>
        <dbReference type="SAM" id="Phobius"/>
    </source>
</evidence>
<evidence type="ECO:0000256" key="10">
    <source>
        <dbReference type="ARBA" id="ARBA00022989"/>
    </source>
</evidence>
<dbReference type="NCBIfam" id="TIGR01297">
    <property type="entry name" value="CDF"/>
    <property type="match status" value="1"/>
</dbReference>
<keyword evidence="19" id="KW-0732">Signal</keyword>
<dbReference type="STRING" id="52904.ENSSMAP00000024182"/>
<protein>
    <recommendedName>
        <fullName evidence="16">Zinc transporter</fullName>
    </recommendedName>
</protein>
<comment type="function">
    <text evidence="15">Zinc ion transporter mediating zinc entry from the cytosol into the lumen of organelles along the secretory pathway. By contributing to zinc ion homeostasis within the early secretory pathway, regulates the activation and folding of enzymes like alkaline phosphatases.</text>
</comment>
<comment type="subcellular location">
    <subcellularLocation>
        <location evidence="3">Cytoplasmic vesicle</location>
    </subcellularLocation>
    <subcellularLocation>
        <location evidence="16">Golgi apparatus</location>
        <location evidence="16">trans-Golgi network membrane</location>
        <topology evidence="16">Multi-pass membrane protein</topology>
    </subcellularLocation>
    <subcellularLocation>
        <location evidence="1">Membrane</location>
        <topology evidence="1">Multi-pass membrane protein</topology>
    </subcellularLocation>
    <subcellularLocation>
        <location evidence="2">Sarcoplasmic reticulum</location>
    </subcellularLocation>
</comment>
<keyword evidence="16" id="KW-0333">Golgi apparatus</keyword>
<dbReference type="GO" id="GO:0098609">
    <property type="term" value="P:cell-cell adhesion"/>
    <property type="evidence" value="ECO:0007669"/>
    <property type="project" value="InterPro"/>
</dbReference>
<feature type="domain" description="Ig-like" evidence="20">
    <location>
        <begin position="691"/>
        <end position="775"/>
    </location>
</feature>
<evidence type="ECO:0000256" key="6">
    <source>
        <dbReference type="ARBA" id="ARBA00022448"/>
    </source>
</evidence>
<feature type="compositionally biased region" description="Basic residues" evidence="17">
    <location>
        <begin position="1019"/>
        <end position="1037"/>
    </location>
</feature>
<dbReference type="GO" id="GO:0031410">
    <property type="term" value="C:cytoplasmic vesicle"/>
    <property type="evidence" value="ECO:0007669"/>
    <property type="project" value="UniProtKB-SubCell"/>
</dbReference>
<keyword evidence="13" id="KW-0968">Cytoplasmic vesicle</keyword>
<dbReference type="GO" id="GO:0016020">
    <property type="term" value="C:membrane"/>
    <property type="evidence" value="ECO:0007669"/>
    <property type="project" value="UniProtKB-SubCell"/>
</dbReference>
<feature type="domain" description="Ig-like" evidence="20">
    <location>
        <begin position="407"/>
        <end position="495"/>
    </location>
</feature>
<dbReference type="InterPro" id="IPR003599">
    <property type="entry name" value="Ig_sub"/>
</dbReference>